<evidence type="ECO:0000256" key="5">
    <source>
        <dbReference type="SAM" id="Phobius"/>
    </source>
</evidence>
<evidence type="ECO:0000313" key="7">
    <source>
        <dbReference type="EMBL" id="KAF4670233.1"/>
    </source>
</evidence>
<evidence type="ECO:0000256" key="3">
    <source>
        <dbReference type="ARBA" id="ARBA00022989"/>
    </source>
</evidence>
<comment type="caution">
    <text evidence="8">The sequence shown here is derived from an EMBL/GenBank/DDBJ whole genome shotgun (WGS) entry which is preliminary data.</text>
</comment>
<gene>
    <name evidence="8" type="ORF">FOL46_001991</name>
    <name evidence="7" type="ORF">FOZ61_001251</name>
</gene>
<evidence type="ECO:0000256" key="1">
    <source>
        <dbReference type="ARBA" id="ARBA00004141"/>
    </source>
</evidence>
<sequence length="488" mass="52502">MQTPLLRSYPRMADLSETDVFKERAGLIMKLGSGFFADAYDLFIIDIVLAILDQLPASQGLGLTSGSRGLIACSTSLGAVIGMVFFGVLGDRVGRRAGILCTGTLVFLGSMASSLVMRTRSFPLAYQLCLTRFVLGFGIGGEYPLSAAMAAEKSQSEVRGRMVAAVFSMQGVGMIAAALVPLVVLSAGLSLELAWRLLLCFAVVPSGLSLYWRFGLEETSAFDQLQYSRSRESDVWSTLRSTIREHWTPLLGAALSWLLMDVTFYGTAEFKHEVADSLFAQKAGVAQVERDSWFALVVSVIALPGYVCACLFIDTVGRYRLQAVGFAMMTLFYLIMAASTRLGAALWVNLLIFSATFFWTNFGPNVTTYIIPSEIFPVASRTTCHGICAASGKIGAIVGAYFFPVVQSWSGLPFVMVVCAGIAALGLLCTVKLLPVCHIAMDTLSTAPASGLEMAPLSTVREWPGGKYTRLPSVGTAHEDAEFDPEGL</sequence>
<evidence type="ECO:0000313" key="8">
    <source>
        <dbReference type="EMBL" id="KAF4675359.1"/>
    </source>
</evidence>
<comment type="subcellular location">
    <subcellularLocation>
        <location evidence="1">Membrane</location>
        <topology evidence="1">Multi-pass membrane protein</topology>
    </subcellularLocation>
</comment>
<evidence type="ECO:0000313" key="10">
    <source>
        <dbReference type="Proteomes" id="UP000572268"/>
    </source>
</evidence>
<evidence type="ECO:0000259" key="6">
    <source>
        <dbReference type="PROSITE" id="PS50850"/>
    </source>
</evidence>
<dbReference type="EMBL" id="JABAHT010000013">
    <property type="protein sequence ID" value="KAF4670233.1"/>
    <property type="molecule type" value="Genomic_DNA"/>
</dbReference>
<dbReference type="EMBL" id="JABANN010000016">
    <property type="protein sequence ID" value="KAF4675359.1"/>
    <property type="molecule type" value="Genomic_DNA"/>
</dbReference>
<dbReference type="GO" id="GO:0046943">
    <property type="term" value="F:carboxylic acid transmembrane transporter activity"/>
    <property type="evidence" value="ECO:0007669"/>
    <property type="project" value="TreeGrafter"/>
</dbReference>
<feature type="transmembrane region" description="Helical" evidence="5">
    <location>
        <begin position="162"/>
        <end position="187"/>
    </location>
</feature>
<feature type="transmembrane region" description="Helical" evidence="5">
    <location>
        <begin position="39"/>
        <end position="57"/>
    </location>
</feature>
<feature type="domain" description="Major facilitator superfamily (MFS) profile" evidence="6">
    <location>
        <begin position="27"/>
        <end position="438"/>
    </location>
</feature>
<evidence type="ECO:0000313" key="9">
    <source>
        <dbReference type="Proteomes" id="UP000570595"/>
    </source>
</evidence>
<accession>A0A7J6MUS6</accession>
<keyword evidence="3 5" id="KW-1133">Transmembrane helix</keyword>
<proteinExistence type="predicted"/>
<feature type="transmembrane region" description="Helical" evidence="5">
    <location>
        <begin position="69"/>
        <end position="90"/>
    </location>
</feature>
<feature type="transmembrane region" description="Helical" evidence="5">
    <location>
        <begin position="97"/>
        <end position="117"/>
    </location>
</feature>
<dbReference type="PANTHER" id="PTHR23508:SF10">
    <property type="entry name" value="CARBOXYLIC ACID TRANSPORTER PROTEIN HOMOLOG"/>
    <property type="match status" value="1"/>
</dbReference>
<name>A0A7J6MUS6_PEROL</name>
<dbReference type="PANTHER" id="PTHR23508">
    <property type="entry name" value="CARBOXYLIC ACID TRANSPORTER PROTEIN HOMOLOG"/>
    <property type="match status" value="1"/>
</dbReference>
<feature type="transmembrane region" description="Helical" evidence="5">
    <location>
        <begin position="193"/>
        <end position="212"/>
    </location>
</feature>
<dbReference type="OrthoDB" id="433512at2759"/>
<dbReference type="Pfam" id="PF00083">
    <property type="entry name" value="Sugar_tr"/>
    <property type="match status" value="2"/>
</dbReference>
<dbReference type="Proteomes" id="UP000570595">
    <property type="component" value="Unassembled WGS sequence"/>
</dbReference>
<keyword evidence="4 5" id="KW-0472">Membrane</keyword>
<feature type="transmembrane region" description="Helical" evidence="5">
    <location>
        <begin position="383"/>
        <end position="403"/>
    </location>
</feature>
<dbReference type="InterPro" id="IPR005828">
    <property type="entry name" value="MFS_sugar_transport-like"/>
</dbReference>
<dbReference type="SUPFAM" id="SSF103473">
    <property type="entry name" value="MFS general substrate transporter"/>
    <property type="match status" value="1"/>
</dbReference>
<feature type="transmembrane region" description="Helical" evidence="5">
    <location>
        <begin position="123"/>
        <end position="141"/>
    </location>
</feature>
<dbReference type="GO" id="GO:0005886">
    <property type="term" value="C:plasma membrane"/>
    <property type="evidence" value="ECO:0007669"/>
    <property type="project" value="TreeGrafter"/>
</dbReference>
<dbReference type="Proteomes" id="UP000572268">
    <property type="component" value="Unassembled WGS sequence"/>
</dbReference>
<feature type="transmembrane region" description="Helical" evidence="5">
    <location>
        <begin position="293"/>
        <end position="312"/>
    </location>
</feature>
<dbReference type="InterPro" id="IPR020846">
    <property type="entry name" value="MFS_dom"/>
</dbReference>
<dbReference type="AlphaFoldDB" id="A0A7J6MUS6"/>
<evidence type="ECO:0000256" key="4">
    <source>
        <dbReference type="ARBA" id="ARBA00023136"/>
    </source>
</evidence>
<reference evidence="9 10" key="1">
    <citation type="submission" date="2020-04" db="EMBL/GenBank/DDBJ databases">
        <title>Perkinsus olseni comparative genomics.</title>
        <authorList>
            <person name="Bogema D.R."/>
        </authorList>
    </citation>
    <scope>NUCLEOTIDE SEQUENCE [LARGE SCALE GENOMIC DNA]</scope>
    <source>
        <strain evidence="7">ATCC PRA-179</strain>
        <strain evidence="8">ATCC PRA-31</strain>
    </source>
</reference>
<dbReference type="PROSITE" id="PS50850">
    <property type="entry name" value="MFS"/>
    <property type="match status" value="1"/>
</dbReference>
<organism evidence="8 10">
    <name type="scientific">Perkinsus olseni</name>
    <name type="common">Perkinsus atlanticus</name>
    <dbReference type="NCBI Taxonomy" id="32597"/>
    <lineage>
        <taxon>Eukaryota</taxon>
        <taxon>Sar</taxon>
        <taxon>Alveolata</taxon>
        <taxon>Perkinsozoa</taxon>
        <taxon>Perkinsea</taxon>
        <taxon>Perkinsida</taxon>
        <taxon>Perkinsidae</taxon>
        <taxon>Perkinsus</taxon>
    </lineage>
</organism>
<feature type="transmembrane region" description="Helical" evidence="5">
    <location>
        <begin position="409"/>
        <end position="431"/>
    </location>
</feature>
<protein>
    <recommendedName>
        <fullName evidence="6">Major facilitator superfamily (MFS) profile domain-containing protein</fullName>
    </recommendedName>
</protein>
<dbReference type="Gene3D" id="1.20.1250.20">
    <property type="entry name" value="MFS general substrate transporter like domains"/>
    <property type="match status" value="1"/>
</dbReference>
<dbReference type="InterPro" id="IPR036259">
    <property type="entry name" value="MFS_trans_sf"/>
</dbReference>
<evidence type="ECO:0000256" key="2">
    <source>
        <dbReference type="ARBA" id="ARBA00022692"/>
    </source>
</evidence>
<keyword evidence="2 5" id="KW-0812">Transmembrane</keyword>